<feature type="signal peptide" evidence="1">
    <location>
        <begin position="1"/>
        <end position="27"/>
    </location>
</feature>
<reference evidence="2 3" key="1">
    <citation type="submission" date="2022-10" db="EMBL/GenBank/DDBJ databases">
        <title>The complete genomes of actinobacterial strains from the NBC collection.</title>
        <authorList>
            <person name="Joergensen T.S."/>
            <person name="Alvarez Arevalo M."/>
            <person name="Sterndorff E.B."/>
            <person name="Faurdal D."/>
            <person name="Vuksanovic O."/>
            <person name="Mourched A.-S."/>
            <person name="Charusanti P."/>
            <person name="Shaw S."/>
            <person name="Blin K."/>
            <person name="Weber T."/>
        </authorList>
    </citation>
    <scope>NUCLEOTIDE SEQUENCE [LARGE SCALE GENOMIC DNA]</scope>
    <source>
        <strain evidence="2 3">NBC 01809</strain>
    </source>
</reference>
<evidence type="ECO:0000313" key="3">
    <source>
        <dbReference type="Proteomes" id="UP001334804"/>
    </source>
</evidence>
<accession>A0ABZ1EDC8</accession>
<proteinExistence type="predicted"/>
<gene>
    <name evidence="2" type="ORF">OIE14_26490</name>
</gene>
<sequence>MIKKAASGIVAMAATAAVVSTPGIAQAQAMGQAAAATSCYAVADEPWYRSPSVYATGHIYCSPWADAEIKVTITANGASKGSTSTAYAAPHISDTAVAQNWSGNQEWCTVVSGTYYSGGNSYPVYDRACESAGF</sequence>
<protein>
    <recommendedName>
        <fullName evidence="4">Secreted protein</fullName>
    </recommendedName>
</protein>
<feature type="chain" id="PRO_5045977457" description="Secreted protein" evidence="1">
    <location>
        <begin position="28"/>
        <end position="134"/>
    </location>
</feature>
<dbReference type="Proteomes" id="UP001334804">
    <property type="component" value="Chromosome"/>
</dbReference>
<keyword evidence="3" id="KW-1185">Reference proteome</keyword>
<evidence type="ECO:0000313" key="2">
    <source>
        <dbReference type="EMBL" id="WSA31638.1"/>
    </source>
</evidence>
<evidence type="ECO:0000256" key="1">
    <source>
        <dbReference type="SAM" id="SignalP"/>
    </source>
</evidence>
<name>A0ABZ1EDC8_9ACTN</name>
<dbReference type="RefSeq" id="WP_326563881.1">
    <property type="nucleotide sequence ID" value="NZ_CP109071.1"/>
</dbReference>
<evidence type="ECO:0008006" key="4">
    <source>
        <dbReference type="Google" id="ProtNLM"/>
    </source>
</evidence>
<organism evidence="2 3">
    <name type="scientific">Micromonospora peucetia</name>
    <dbReference type="NCBI Taxonomy" id="47871"/>
    <lineage>
        <taxon>Bacteria</taxon>
        <taxon>Bacillati</taxon>
        <taxon>Actinomycetota</taxon>
        <taxon>Actinomycetes</taxon>
        <taxon>Micromonosporales</taxon>
        <taxon>Micromonosporaceae</taxon>
        <taxon>Micromonospora</taxon>
    </lineage>
</organism>
<dbReference type="EMBL" id="CP109071">
    <property type="protein sequence ID" value="WSA31638.1"/>
    <property type="molecule type" value="Genomic_DNA"/>
</dbReference>
<keyword evidence="1" id="KW-0732">Signal</keyword>